<organism evidence="6 7">
    <name type="scientific">Laccaria amethystina LaAM-08-1</name>
    <dbReference type="NCBI Taxonomy" id="1095629"/>
    <lineage>
        <taxon>Eukaryota</taxon>
        <taxon>Fungi</taxon>
        <taxon>Dikarya</taxon>
        <taxon>Basidiomycota</taxon>
        <taxon>Agaricomycotina</taxon>
        <taxon>Agaricomycetes</taxon>
        <taxon>Agaricomycetidae</taxon>
        <taxon>Agaricales</taxon>
        <taxon>Agaricineae</taxon>
        <taxon>Hydnangiaceae</taxon>
        <taxon>Laccaria</taxon>
    </lineage>
</organism>
<protein>
    <recommendedName>
        <fullName evidence="8">Survival factor 1</fullName>
    </recommendedName>
</protein>
<evidence type="ECO:0000259" key="5">
    <source>
        <dbReference type="Pfam" id="PF17187"/>
    </source>
</evidence>
<dbReference type="PANTHER" id="PTHR47107:SF1">
    <property type="entry name" value="CERAMIDE-BINDING PROTEIN SVF1-RELATED"/>
    <property type="match status" value="1"/>
</dbReference>
<dbReference type="GO" id="GO:0005737">
    <property type="term" value="C:cytoplasm"/>
    <property type="evidence" value="ECO:0007669"/>
    <property type="project" value="UniProtKB-SubCell"/>
</dbReference>
<accession>A0A0C9XDL0</accession>
<dbReference type="InterPro" id="IPR013931">
    <property type="entry name" value="Svf1-like_N"/>
</dbReference>
<feature type="domain" description="Svf1-like C-terminal" evidence="5">
    <location>
        <begin position="220"/>
        <end position="420"/>
    </location>
</feature>
<dbReference type="PANTHER" id="PTHR47107">
    <property type="entry name" value="SVF1-LIKE PROTEIN YDR222W-RELATED"/>
    <property type="match status" value="1"/>
</dbReference>
<feature type="domain" description="Svf1-like N-terminal" evidence="4">
    <location>
        <begin position="47"/>
        <end position="218"/>
    </location>
</feature>
<dbReference type="Pfam" id="PF17187">
    <property type="entry name" value="Svf1_C"/>
    <property type="match status" value="1"/>
</dbReference>
<reference evidence="6 7" key="1">
    <citation type="submission" date="2014-04" db="EMBL/GenBank/DDBJ databases">
        <authorList>
            <consortium name="DOE Joint Genome Institute"/>
            <person name="Kuo A."/>
            <person name="Kohler A."/>
            <person name="Nagy L.G."/>
            <person name="Floudas D."/>
            <person name="Copeland A."/>
            <person name="Barry K.W."/>
            <person name="Cichocki N."/>
            <person name="Veneault-Fourrey C."/>
            <person name="LaButti K."/>
            <person name="Lindquist E.A."/>
            <person name="Lipzen A."/>
            <person name="Lundell T."/>
            <person name="Morin E."/>
            <person name="Murat C."/>
            <person name="Sun H."/>
            <person name="Tunlid A."/>
            <person name="Henrissat B."/>
            <person name="Grigoriev I.V."/>
            <person name="Hibbett D.S."/>
            <person name="Martin F."/>
            <person name="Nordberg H.P."/>
            <person name="Cantor M.N."/>
            <person name="Hua S.X."/>
        </authorList>
    </citation>
    <scope>NUCLEOTIDE SEQUENCE [LARGE SCALE GENOMIC DNA]</scope>
    <source>
        <strain evidence="6 7">LaAM-08-1</strain>
    </source>
</reference>
<dbReference type="OrthoDB" id="2590239at2759"/>
<dbReference type="Pfam" id="PF08622">
    <property type="entry name" value="Svf1"/>
    <property type="match status" value="1"/>
</dbReference>
<dbReference type="EMBL" id="KN838536">
    <property type="protein sequence ID" value="KIK10370.1"/>
    <property type="molecule type" value="Genomic_DNA"/>
</dbReference>
<comment type="subcellular location">
    <subcellularLocation>
        <location evidence="1">Cytoplasm</location>
    </subcellularLocation>
</comment>
<reference evidence="7" key="2">
    <citation type="submission" date="2015-01" db="EMBL/GenBank/DDBJ databases">
        <title>Evolutionary Origins and Diversification of the Mycorrhizal Mutualists.</title>
        <authorList>
            <consortium name="DOE Joint Genome Institute"/>
            <consortium name="Mycorrhizal Genomics Consortium"/>
            <person name="Kohler A."/>
            <person name="Kuo A."/>
            <person name="Nagy L.G."/>
            <person name="Floudas D."/>
            <person name="Copeland A."/>
            <person name="Barry K.W."/>
            <person name="Cichocki N."/>
            <person name="Veneault-Fourrey C."/>
            <person name="LaButti K."/>
            <person name="Lindquist E.A."/>
            <person name="Lipzen A."/>
            <person name="Lundell T."/>
            <person name="Morin E."/>
            <person name="Murat C."/>
            <person name="Riley R."/>
            <person name="Ohm R."/>
            <person name="Sun H."/>
            <person name="Tunlid A."/>
            <person name="Henrissat B."/>
            <person name="Grigoriev I.V."/>
            <person name="Hibbett D.S."/>
            <person name="Martin F."/>
        </authorList>
    </citation>
    <scope>NUCLEOTIDE SEQUENCE [LARGE SCALE GENOMIC DNA]</scope>
    <source>
        <strain evidence="7">LaAM-08-1</strain>
    </source>
</reference>
<gene>
    <name evidence="6" type="ORF">K443DRAFT_127122</name>
</gene>
<comment type="similarity">
    <text evidence="2">Belongs to the SVF1 family.</text>
</comment>
<dbReference type="AlphaFoldDB" id="A0A0C9XDL0"/>
<proteinExistence type="inferred from homology"/>
<evidence type="ECO:0000313" key="7">
    <source>
        <dbReference type="Proteomes" id="UP000054477"/>
    </source>
</evidence>
<keyword evidence="7" id="KW-1185">Reference proteome</keyword>
<dbReference type="GO" id="GO:0006979">
    <property type="term" value="P:response to oxidative stress"/>
    <property type="evidence" value="ECO:0007669"/>
    <property type="project" value="InterPro"/>
</dbReference>
<keyword evidence="3" id="KW-0963">Cytoplasm</keyword>
<dbReference type="InterPro" id="IPR051385">
    <property type="entry name" value="Ceramide-binding_SVF1"/>
</dbReference>
<evidence type="ECO:0000259" key="4">
    <source>
        <dbReference type="Pfam" id="PF08622"/>
    </source>
</evidence>
<dbReference type="HOGENOM" id="CLU_030205_2_0_1"/>
<evidence type="ECO:0000256" key="1">
    <source>
        <dbReference type="ARBA" id="ARBA00004496"/>
    </source>
</evidence>
<evidence type="ECO:0000256" key="2">
    <source>
        <dbReference type="ARBA" id="ARBA00009069"/>
    </source>
</evidence>
<dbReference type="Proteomes" id="UP000054477">
    <property type="component" value="Unassembled WGS sequence"/>
</dbReference>
<evidence type="ECO:0000256" key="3">
    <source>
        <dbReference type="ARBA" id="ARBA00022490"/>
    </source>
</evidence>
<dbReference type="InterPro" id="IPR033394">
    <property type="entry name" value="Svf1-like_C"/>
</dbReference>
<sequence length="421" mass="45602">MFSSLFSTVDPKAPNFHSVTTNLSEGSLFGELEPKDTEWLCSGGFVTETQTFYTVTEDGQFLNCQIIHSSVGVWFPTIQFTCKWHNPKTGKTVWKSHNVNNFVTPPPGHDKRSSKADEFSVIFNSKPGSEYPESYTINANLGVDLQVAIQVSRPASVPGYKVGAGPQGGYSYFGHDPAKAEGYVIHRFWPRFIASGHIIQNGIAEAIKGSGMFVHAIQGMRPNLVASAWNFNFFQSNQLEGVSAIQMEFTTLDTHGRKGAGSGPVKVNIGSLVVGNRLVAISAETTWPNEAPSSGVISRTTHRNPVYDADTSYPKPSQLLLEWKAPSIIPDAKGTVEAKLEIDVGSLEHPNGLLEKVDILGEIPSVIKLAVSYVAGTKPFMYQWLNPTKLSIKGPDGLASGLSSGVEVDGTLYTEATFISS</sequence>
<name>A0A0C9XDL0_9AGAR</name>
<evidence type="ECO:0000313" key="6">
    <source>
        <dbReference type="EMBL" id="KIK10370.1"/>
    </source>
</evidence>
<evidence type="ECO:0008006" key="8">
    <source>
        <dbReference type="Google" id="ProtNLM"/>
    </source>
</evidence>